<dbReference type="GO" id="GO:0005737">
    <property type="term" value="C:cytoplasm"/>
    <property type="evidence" value="ECO:0007669"/>
    <property type="project" value="UniProtKB-SubCell"/>
</dbReference>
<keyword evidence="6 12" id="KW-0489">Methyltransferase</keyword>
<dbReference type="STRING" id="864069.MicloDRAFT_00027850"/>
<dbReference type="EMBL" id="JH660645">
    <property type="protein sequence ID" value="EIM26236.1"/>
    <property type="molecule type" value="Genomic_DNA"/>
</dbReference>
<evidence type="ECO:0000256" key="9">
    <source>
        <dbReference type="ARBA" id="ARBA00030757"/>
    </source>
</evidence>
<dbReference type="RefSeq" id="WP_009492015.1">
    <property type="nucleotide sequence ID" value="NZ_CP141049.1"/>
</dbReference>
<dbReference type="Gene3D" id="3.40.50.150">
    <property type="entry name" value="Vaccinia Virus protein VP39"/>
    <property type="match status" value="1"/>
</dbReference>
<dbReference type="EC" id="2.1.1.77" evidence="3"/>
<evidence type="ECO:0000256" key="11">
    <source>
        <dbReference type="ARBA" id="ARBA00031350"/>
    </source>
</evidence>
<dbReference type="Pfam" id="PF01135">
    <property type="entry name" value="PCMT"/>
    <property type="match status" value="1"/>
</dbReference>
<dbReference type="PANTHER" id="PTHR11579:SF0">
    <property type="entry name" value="PROTEIN-L-ISOASPARTATE(D-ASPARTATE) O-METHYLTRANSFERASE"/>
    <property type="match status" value="1"/>
</dbReference>
<evidence type="ECO:0000256" key="5">
    <source>
        <dbReference type="ARBA" id="ARBA00022490"/>
    </source>
</evidence>
<name>I4YQJ4_9HYPH</name>
<evidence type="ECO:0000256" key="4">
    <source>
        <dbReference type="ARBA" id="ARBA00013346"/>
    </source>
</evidence>
<evidence type="ECO:0000256" key="7">
    <source>
        <dbReference type="ARBA" id="ARBA00022679"/>
    </source>
</evidence>
<organism evidence="12 13">
    <name type="scientific">Microvirga lotononidis</name>
    <dbReference type="NCBI Taxonomy" id="864069"/>
    <lineage>
        <taxon>Bacteria</taxon>
        <taxon>Pseudomonadati</taxon>
        <taxon>Pseudomonadota</taxon>
        <taxon>Alphaproteobacteria</taxon>
        <taxon>Hyphomicrobiales</taxon>
        <taxon>Methylobacteriaceae</taxon>
        <taxon>Microvirga</taxon>
    </lineage>
</organism>
<dbReference type="SUPFAM" id="SSF53335">
    <property type="entry name" value="S-adenosyl-L-methionine-dependent methyltransferases"/>
    <property type="match status" value="1"/>
</dbReference>
<dbReference type="CDD" id="cd02440">
    <property type="entry name" value="AdoMet_MTases"/>
    <property type="match status" value="1"/>
</dbReference>
<dbReference type="InterPro" id="IPR029063">
    <property type="entry name" value="SAM-dependent_MTases_sf"/>
</dbReference>
<evidence type="ECO:0000256" key="6">
    <source>
        <dbReference type="ARBA" id="ARBA00022603"/>
    </source>
</evidence>
<accession>I4YQJ4</accession>
<comment type="similarity">
    <text evidence="2">Belongs to the methyltransferase superfamily. L-isoaspartyl/D-aspartyl protein methyltransferase family.</text>
</comment>
<dbReference type="PANTHER" id="PTHR11579">
    <property type="entry name" value="PROTEIN-L-ISOASPARTATE O-METHYLTRANSFERASE"/>
    <property type="match status" value="1"/>
</dbReference>
<evidence type="ECO:0000256" key="1">
    <source>
        <dbReference type="ARBA" id="ARBA00004496"/>
    </source>
</evidence>
<gene>
    <name evidence="12" type="ORF">MicloDRAFT_00027850</name>
</gene>
<comment type="subcellular location">
    <subcellularLocation>
        <location evidence="1">Cytoplasm</location>
    </subcellularLocation>
</comment>
<dbReference type="Proteomes" id="UP000003947">
    <property type="component" value="Unassembled WGS sequence"/>
</dbReference>
<keyword evidence="5" id="KW-0963">Cytoplasm</keyword>
<dbReference type="PATRIC" id="fig|864069.3.peg.3011"/>
<keyword evidence="13" id="KW-1185">Reference proteome</keyword>
<evidence type="ECO:0000256" key="2">
    <source>
        <dbReference type="ARBA" id="ARBA00005369"/>
    </source>
</evidence>
<evidence type="ECO:0000256" key="3">
    <source>
        <dbReference type="ARBA" id="ARBA00011890"/>
    </source>
</evidence>
<dbReference type="InterPro" id="IPR000682">
    <property type="entry name" value="PCMT"/>
</dbReference>
<protein>
    <recommendedName>
        <fullName evidence="4">Protein-L-isoaspartate O-methyltransferase</fullName>
        <ecNumber evidence="3">2.1.1.77</ecNumber>
    </recommendedName>
    <alternativeName>
        <fullName evidence="11">L-isoaspartyl protein carboxyl methyltransferase</fullName>
    </alternativeName>
    <alternativeName>
        <fullName evidence="9">Protein L-isoaspartyl methyltransferase</fullName>
    </alternativeName>
    <alternativeName>
        <fullName evidence="10">Protein-beta-aspartate methyltransferase</fullName>
    </alternativeName>
</protein>
<dbReference type="GO" id="GO:0004719">
    <property type="term" value="F:protein-L-isoaspartate (D-aspartate) O-methyltransferase activity"/>
    <property type="evidence" value="ECO:0007669"/>
    <property type="project" value="UniProtKB-EC"/>
</dbReference>
<dbReference type="GO" id="GO:0032259">
    <property type="term" value="P:methylation"/>
    <property type="evidence" value="ECO:0007669"/>
    <property type="project" value="UniProtKB-KW"/>
</dbReference>
<evidence type="ECO:0000313" key="13">
    <source>
        <dbReference type="Proteomes" id="UP000003947"/>
    </source>
</evidence>
<evidence type="ECO:0000313" key="12">
    <source>
        <dbReference type="EMBL" id="EIM26236.1"/>
    </source>
</evidence>
<keyword evidence="7 12" id="KW-0808">Transferase</keyword>
<sequence length="295" mass="32004">MTVSELDIVRRAYARQMVGLLGSPNERLEHAFASVARERFLGNEPWLILHRPDGGYVTLPSNDPVYSYQDALFALARERGVNNGSPSLHAQMIHALDPAVGSTIAHIGAGSGYYSAILAELVGPSGRVIAVEYDPDLAEQARANLAAWPNVEIVQGDGALCPQGNVDGIYVNFAVERPADPWIEHLRPKGRLVFPIGVAGRPRSPGGPRHTLRGRVLLVVKNGSEHSVEIISPATFVCAEGQLAVNEDERERLAAAFNGGGAEFVKTLVWKKPVDPSRCWYAAADWALSYDPPRE</sequence>
<keyword evidence="8" id="KW-0949">S-adenosyl-L-methionine</keyword>
<evidence type="ECO:0000256" key="10">
    <source>
        <dbReference type="ARBA" id="ARBA00031323"/>
    </source>
</evidence>
<dbReference type="AlphaFoldDB" id="I4YQJ4"/>
<dbReference type="OrthoDB" id="9807766at2"/>
<dbReference type="eggNOG" id="COG2518">
    <property type="taxonomic scope" value="Bacteria"/>
</dbReference>
<reference evidence="12 13" key="1">
    <citation type="submission" date="2012-02" db="EMBL/GenBank/DDBJ databases">
        <title>Improved High-Quality Draft sequence of Microvirga sp. WSM3557.</title>
        <authorList>
            <consortium name="US DOE Joint Genome Institute"/>
            <person name="Lucas S."/>
            <person name="Han J."/>
            <person name="Lapidus A."/>
            <person name="Cheng J.-F."/>
            <person name="Goodwin L."/>
            <person name="Pitluck S."/>
            <person name="Peters L."/>
            <person name="Zhang X."/>
            <person name="Detter J.C."/>
            <person name="Han C."/>
            <person name="Tapia R."/>
            <person name="Land M."/>
            <person name="Hauser L."/>
            <person name="Kyrpides N."/>
            <person name="Ivanova N."/>
            <person name="Pagani I."/>
            <person name="Brau L."/>
            <person name="Yates R."/>
            <person name="O'Hara G."/>
            <person name="Rui T."/>
            <person name="Howieson J."/>
            <person name="Reeve W."/>
            <person name="Woyke T."/>
        </authorList>
    </citation>
    <scope>NUCLEOTIDE SEQUENCE [LARGE SCALE GENOMIC DNA]</scope>
    <source>
        <strain evidence="12 13">WSM3557</strain>
    </source>
</reference>
<evidence type="ECO:0000256" key="8">
    <source>
        <dbReference type="ARBA" id="ARBA00022691"/>
    </source>
</evidence>
<proteinExistence type="inferred from homology"/>
<dbReference type="HOGENOM" id="CLU_066224_0_0_5"/>